<feature type="transmembrane region" description="Helical" evidence="7">
    <location>
        <begin position="146"/>
        <end position="169"/>
    </location>
</feature>
<dbReference type="InterPro" id="IPR051401">
    <property type="entry name" value="GtrA_CellWall_Glycosyl"/>
</dbReference>
<feature type="transmembrane region" description="Helical" evidence="7">
    <location>
        <begin position="20"/>
        <end position="41"/>
    </location>
</feature>
<dbReference type="Proteomes" id="UP001442841">
    <property type="component" value="Chromosome"/>
</dbReference>
<feature type="region of interest" description="Disordered" evidence="6">
    <location>
        <begin position="194"/>
        <end position="219"/>
    </location>
</feature>
<evidence type="ECO:0000256" key="6">
    <source>
        <dbReference type="SAM" id="MobiDB-lite"/>
    </source>
</evidence>
<feature type="domain" description="GtrA/DPMS transmembrane" evidence="8">
    <location>
        <begin position="21"/>
        <end position="171"/>
    </location>
</feature>
<gene>
    <name evidence="9" type="ORF">AADG42_12670</name>
</gene>
<feature type="transmembrane region" description="Helical" evidence="7">
    <location>
        <begin position="61"/>
        <end position="80"/>
    </location>
</feature>
<dbReference type="PANTHER" id="PTHR38459">
    <property type="entry name" value="PROPHAGE BACTOPRENOL-LINKED GLUCOSE TRANSLOCASE HOMOLOG"/>
    <property type="match status" value="1"/>
</dbReference>
<dbReference type="InterPro" id="IPR007267">
    <property type="entry name" value="GtrA_DPMS_TM"/>
</dbReference>
<evidence type="ECO:0000256" key="1">
    <source>
        <dbReference type="ARBA" id="ARBA00004141"/>
    </source>
</evidence>
<protein>
    <submittedName>
        <fullName evidence="9">GtrA family protein</fullName>
    </submittedName>
</protein>
<dbReference type="RefSeq" id="WP_425309573.1">
    <property type="nucleotide sequence ID" value="NZ_CP154795.1"/>
</dbReference>
<evidence type="ECO:0000256" key="7">
    <source>
        <dbReference type="SAM" id="Phobius"/>
    </source>
</evidence>
<keyword evidence="5 7" id="KW-0472">Membrane</keyword>
<evidence type="ECO:0000313" key="9">
    <source>
        <dbReference type="EMBL" id="XAN08117.1"/>
    </source>
</evidence>
<comment type="subcellular location">
    <subcellularLocation>
        <location evidence="1">Membrane</location>
        <topology evidence="1">Multi-pass membrane protein</topology>
    </subcellularLocation>
</comment>
<evidence type="ECO:0000256" key="4">
    <source>
        <dbReference type="ARBA" id="ARBA00022989"/>
    </source>
</evidence>
<dbReference type="PANTHER" id="PTHR38459:SF1">
    <property type="entry name" value="PROPHAGE BACTOPRENOL-LINKED GLUCOSE TRANSLOCASE HOMOLOG"/>
    <property type="match status" value="1"/>
</dbReference>
<name>A0ABZ3FTH6_9ACTN</name>
<proteinExistence type="inferred from homology"/>
<keyword evidence="3 7" id="KW-0812">Transmembrane</keyword>
<keyword evidence="10" id="KW-1185">Reference proteome</keyword>
<evidence type="ECO:0000259" key="8">
    <source>
        <dbReference type="Pfam" id="PF04138"/>
    </source>
</evidence>
<evidence type="ECO:0000256" key="3">
    <source>
        <dbReference type="ARBA" id="ARBA00022692"/>
    </source>
</evidence>
<reference evidence="9 10" key="1">
    <citation type="submission" date="2024-04" db="EMBL/GenBank/DDBJ databases">
        <title>Isolation of an actinomycete strain from pig manure.</title>
        <authorList>
            <person name="Gong T."/>
            <person name="Yu Z."/>
            <person name="An M."/>
            <person name="Wei C."/>
            <person name="Yang W."/>
            <person name="Liu L."/>
        </authorList>
    </citation>
    <scope>NUCLEOTIDE SEQUENCE [LARGE SCALE GENOMIC DNA]</scope>
    <source>
        <strain evidence="9 10">ZF39</strain>
    </source>
</reference>
<accession>A0ABZ3FTH6</accession>
<evidence type="ECO:0000313" key="10">
    <source>
        <dbReference type="Proteomes" id="UP001442841"/>
    </source>
</evidence>
<dbReference type="Pfam" id="PF04138">
    <property type="entry name" value="GtrA_DPMS_TM"/>
    <property type="match status" value="1"/>
</dbReference>
<feature type="compositionally biased region" description="Basic and acidic residues" evidence="6">
    <location>
        <begin position="197"/>
        <end position="219"/>
    </location>
</feature>
<evidence type="ECO:0000256" key="2">
    <source>
        <dbReference type="ARBA" id="ARBA00009399"/>
    </source>
</evidence>
<evidence type="ECO:0000256" key="5">
    <source>
        <dbReference type="ARBA" id="ARBA00023136"/>
    </source>
</evidence>
<comment type="similarity">
    <text evidence="2">Belongs to the GtrA family.</text>
</comment>
<keyword evidence="4 7" id="KW-1133">Transmembrane helix</keyword>
<sequence length="219" mass="25257">MKRITDYVFVRHRHNWIQLIRFGLVGGSGVLVNLLVTVIGNKLFPHYQGVAIDLPFTDFNIRWYHVITTVAFLVANTWNFQLNRSWTFKSSKHANWFKEFFPFLATGLVAYAFGQIIITLLLKHGSPLELKHWFPFLDDSTGLRTALYWANLVQIIITMPINFVVNKLWTFRAVRDKRKVHDLPMVAPAVAPEVVDEEGRPLPNGERDQGRRPGASTRD</sequence>
<feature type="transmembrane region" description="Helical" evidence="7">
    <location>
        <begin position="100"/>
        <end position="122"/>
    </location>
</feature>
<dbReference type="EMBL" id="CP154795">
    <property type="protein sequence ID" value="XAN08117.1"/>
    <property type="molecule type" value="Genomic_DNA"/>
</dbReference>
<organism evidence="9 10">
    <name type="scientific">Ammonicoccus fulvus</name>
    <dbReference type="NCBI Taxonomy" id="3138240"/>
    <lineage>
        <taxon>Bacteria</taxon>
        <taxon>Bacillati</taxon>
        <taxon>Actinomycetota</taxon>
        <taxon>Actinomycetes</taxon>
        <taxon>Propionibacteriales</taxon>
        <taxon>Propionibacteriaceae</taxon>
        <taxon>Ammonicoccus</taxon>
    </lineage>
</organism>